<protein>
    <submittedName>
        <fullName evidence="1">Uncharacterized protein</fullName>
    </submittedName>
</protein>
<organism evidence="1 2">
    <name type="scientific">Bacillus cereus HuA2-1</name>
    <dbReference type="NCBI Taxonomy" id="1053201"/>
    <lineage>
        <taxon>Bacteria</taxon>
        <taxon>Bacillati</taxon>
        <taxon>Bacillota</taxon>
        <taxon>Bacilli</taxon>
        <taxon>Bacillales</taxon>
        <taxon>Bacillaceae</taxon>
        <taxon>Bacillus</taxon>
        <taxon>Bacillus cereus group</taxon>
    </lineage>
</organism>
<comment type="caution">
    <text evidence="1">The sequence shown here is derived from an EMBL/GenBank/DDBJ whole genome shotgun (WGS) entry which is preliminary data.</text>
</comment>
<reference evidence="1 2" key="1">
    <citation type="submission" date="2012-04" db="EMBL/GenBank/DDBJ databases">
        <title>The Genome Sequence of Bacillus cereus HuA2-1.</title>
        <authorList>
            <consortium name="The Broad Institute Genome Sequencing Platform"/>
            <consortium name="The Broad Institute Genome Sequencing Center for Infectious Disease"/>
            <person name="Feldgarden M."/>
            <person name="Van der Auwera G.A."/>
            <person name="Mahillon J."/>
            <person name="Duprez V."/>
            <person name="Timmery S."/>
            <person name="Mattelet C."/>
            <person name="Dierick K."/>
            <person name="Sun M."/>
            <person name="Yu Z."/>
            <person name="Zhu L."/>
            <person name="Hu X."/>
            <person name="Shank E.B."/>
            <person name="Swiecicka I."/>
            <person name="Hansen B.M."/>
            <person name="Andrup L."/>
            <person name="Young S.K."/>
            <person name="Zeng Q."/>
            <person name="Gargeya S."/>
            <person name="Fitzgerald M."/>
            <person name="Haas B."/>
            <person name="Abouelleil A."/>
            <person name="Alvarado L."/>
            <person name="Arachchi H.M."/>
            <person name="Berlin A."/>
            <person name="Chapman S.B."/>
            <person name="Goldberg J."/>
            <person name="Griggs A."/>
            <person name="Gujja S."/>
            <person name="Hansen M."/>
            <person name="Howarth C."/>
            <person name="Imamovic A."/>
            <person name="Larimer J."/>
            <person name="McCowen C."/>
            <person name="Montmayeur A."/>
            <person name="Murphy C."/>
            <person name="Neiman D."/>
            <person name="Pearson M."/>
            <person name="Priest M."/>
            <person name="Roberts A."/>
            <person name="Saif S."/>
            <person name="Shea T."/>
            <person name="Sisk P."/>
            <person name="Sykes S."/>
            <person name="Wortman J."/>
            <person name="Nusbaum C."/>
            <person name="Birren B."/>
        </authorList>
    </citation>
    <scope>NUCLEOTIDE SEQUENCE [LARGE SCALE GENOMIC DNA]</scope>
    <source>
        <strain evidence="1 2">HuA2-1</strain>
    </source>
</reference>
<name>J9C1K9_BACCE</name>
<sequence length="105" mass="12304">MEYTTTCNLELSERFDYVTIDLEKQFFCIDVVNLQSNTAVLKISINLEKDETMVEGNIIQYDTLYIDTLLQGLKCIAQTCIDRNVRIFRRKLASIKNGYFFFLLI</sequence>
<gene>
    <name evidence="1" type="ORF">IG3_04275</name>
</gene>
<accession>J9C1K9</accession>
<dbReference type="RefSeq" id="WP_002138660.1">
    <property type="nucleotide sequence ID" value="NZ_JH804672.1"/>
</dbReference>
<dbReference type="OrthoDB" id="2937771at2"/>
<proteinExistence type="predicted"/>
<dbReference type="AlphaFoldDB" id="J9C1K9"/>
<dbReference type="PATRIC" id="fig|1053201.3.peg.4365"/>
<dbReference type="Proteomes" id="UP000004136">
    <property type="component" value="Unassembled WGS sequence"/>
</dbReference>
<evidence type="ECO:0000313" key="1">
    <source>
        <dbReference type="EMBL" id="EJV79552.1"/>
    </source>
</evidence>
<evidence type="ECO:0000313" key="2">
    <source>
        <dbReference type="Proteomes" id="UP000004136"/>
    </source>
</evidence>
<dbReference type="EMBL" id="AHDV01000030">
    <property type="protein sequence ID" value="EJV79552.1"/>
    <property type="molecule type" value="Genomic_DNA"/>
</dbReference>
<dbReference type="HOGENOM" id="CLU_149144_1_0_9"/>